<reference evidence="2" key="1">
    <citation type="journal article" date="2019" name="Int. J. Syst. Evol. Microbiol.">
        <title>The Global Catalogue of Microorganisms (GCM) 10K type strain sequencing project: providing services to taxonomists for standard genome sequencing and annotation.</title>
        <authorList>
            <consortium name="The Broad Institute Genomics Platform"/>
            <consortium name="The Broad Institute Genome Sequencing Center for Infectious Disease"/>
            <person name="Wu L."/>
            <person name="Ma J."/>
        </authorList>
    </citation>
    <scope>NUCLEOTIDE SEQUENCE [LARGE SCALE GENOMIC DNA]</scope>
    <source>
        <strain evidence="2">NBRC 108730</strain>
    </source>
</reference>
<gene>
    <name evidence="1" type="ORF">GCM10025868_19790</name>
</gene>
<sequence>MTPPTSTPPASTAPAPASTTVTGVVEDGVEARCLLLRGGGTEYLLLGDHGLRAGDRATVSGTVARGVASYCQQGVPLRVTRVESVQRSGTAPGS</sequence>
<name>A0ABQ6JG11_9ACTN</name>
<dbReference type="EMBL" id="BSUZ01000001">
    <property type="protein sequence ID" value="GMA86729.1"/>
    <property type="molecule type" value="Genomic_DNA"/>
</dbReference>
<evidence type="ECO:0000313" key="2">
    <source>
        <dbReference type="Proteomes" id="UP001157017"/>
    </source>
</evidence>
<proteinExistence type="predicted"/>
<organism evidence="1 2">
    <name type="scientific">Angustibacter aerolatus</name>
    <dbReference type="NCBI Taxonomy" id="1162965"/>
    <lineage>
        <taxon>Bacteria</taxon>
        <taxon>Bacillati</taxon>
        <taxon>Actinomycetota</taxon>
        <taxon>Actinomycetes</taxon>
        <taxon>Kineosporiales</taxon>
        <taxon>Kineosporiaceae</taxon>
    </lineage>
</organism>
<comment type="caution">
    <text evidence="1">The sequence shown here is derived from an EMBL/GenBank/DDBJ whole genome shotgun (WGS) entry which is preliminary data.</text>
</comment>
<evidence type="ECO:0000313" key="1">
    <source>
        <dbReference type="EMBL" id="GMA86729.1"/>
    </source>
</evidence>
<dbReference type="Proteomes" id="UP001157017">
    <property type="component" value="Unassembled WGS sequence"/>
</dbReference>
<keyword evidence="2" id="KW-1185">Reference proteome</keyword>
<accession>A0ABQ6JG11</accession>
<protein>
    <submittedName>
        <fullName evidence="1">Uncharacterized protein</fullName>
    </submittedName>
</protein>